<dbReference type="EMBL" id="JAACJM010000005">
    <property type="protein sequence ID" value="KAF5372533.1"/>
    <property type="molecule type" value="Genomic_DNA"/>
</dbReference>
<proteinExistence type="predicted"/>
<feature type="signal peptide" evidence="1">
    <location>
        <begin position="1"/>
        <end position="20"/>
    </location>
</feature>
<feature type="domain" description="Asl1-like glycosyl hydrolase catalytic" evidence="2">
    <location>
        <begin position="25"/>
        <end position="238"/>
    </location>
</feature>
<evidence type="ECO:0000256" key="1">
    <source>
        <dbReference type="SAM" id="SignalP"/>
    </source>
</evidence>
<accession>A0A8H5LWV4</accession>
<comment type="caution">
    <text evidence="3">The sequence shown here is derived from an EMBL/GenBank/DDBJ whole genome shotgun (WGS) entry which is preliminary data.</text>
</comment>
<dbReference type="InterPro" id="IPR053183">
    <property type="entry name" value="ASL1"/>
</dbReference>
<organism evidence="3 4">
    <name type="scientific">Tetrapyrgos nigripes</name>
    <dbReference type="NCBI Taxonomy" id="182062"/>
    <lineage>
        <taxon>Eukaryota</taxon>
        <taxon>Fungi</taxon>
        <taxon>Dikarya</taxon>
        <taxon>Basidiomycota</taxon>
        <taxon>Agaricomycotina</taxon>
        <taxon>Agaricomycetes</taxon>
        <taxon>Agaricomycetidae</taxon>
        <taxon>Agaricales</taxon>
        <taxon>Marasmiineae</taxon>
        <taxon>Marasmiaceae</taxon>
        <taxon>Tetrapyrgos</taxon>
    </lineage>
</organism>
<dbReference type="SUPFAM" id="SSF51445">
    <property type="entry name" value="(Trans)glycosidases"/>
    <property type="match status" value="1"/>
</dbReference>
<dbReference type="OrthoDB" id="43654at2759"/>
<dbReference type="PANTHER" id="PTHR34154">
    <property type="entry name" value="ALKALI-SENSITIVE LINKAGE PROTEIN 1"/>
    <property type="match status" value="1"/>
</dbReference>
<dbReference type="GO" id="GO:0009277">
    <property type="term" value="C:fungal-type cell wall"/>
    <property type="evidence" value="ECO:0007669"/>
    <property type="project" value="TreeGrafter"/>
</dbReference>
<dbReference type="PANTHER" id="PTHR34154:SF3">
    <property type="entry name" value="ALKALI-SENSITIVE LINKAGE PROTEIN 1"/>
    <property type="match status" value="1"/>
</dbReference>
<dbReference type="Gene3D" id="3.20.20.80">
    <property type="entry name" value="Glycosidases"/>
    <property type="match status" value="1"/>
</dbReference>
<protein>
    <recommendedName>
        <fullName evidence="2">Asl1-like glycosyl hydrolase catalytic domain-containing protein</fullName>
    </recommendedName>
</protein>
<gene>
    <name evidence="3" type="ORF">D9758_005147</name>
</gene>
<dbReference type="InterPro" id="IPR017853">
    <property type="entry name" value="GH"/>
</dbReference>
<keyword evidence="1" id="KW-0732">Signal</keyword>
<dbReference type="InterPro" id="IPR024655">
    <property type="entry name" value="Asl1_glyco_hydro_catalytic"/>
</dbReference>
<dbReference type="GO" id="GO:0071966">
    <property type="term" value="P:fungal-type cell wall polysaccharide metabolic process"/>
    <property type="evidence" value="ECO:0007669"/>
    <property type="project" value="TreeGrafter"/>
</dbReference>
<name>A0A8H5LWV4_9AGAR</name>
<sequence length="276" mass="30008">MISIRSLSIALALFTTAASAGKRGLAWPFYNQPLDPGVLNNGQGQVVAIYDWETFLPPTFRGGTGGLGFIGMQGCWDCDSSPLSQLRARQAQQGWATVFSLNEADTMIVNGARVSPQAAADWYVQNINPLAIKKALPSITSSQDSDKGLNWLGQMINACAGRCFFDYINLHWYGNSFAEFQSHIIDAHNRFPQFNVVITEFALQNPSGGQPAQVDFFRQAFAWLDSQPWVILYFPFVATSPSLLIANGNGAASFVGTGSCLYNDNGLPSAVGNLMF</sequence>
<evidence type="ECO:0000313" key="3">
    <source>
        <dbReference type="EMBL" id="KAF5372533.1"/>
    </source>
</evidence>
<dbReference type="Proteomes" id="UP000559256">
    <property type="component" value="Unassembled WGS sequence"/>
</dbReference>
<evidence type="ECO:0000259" key="2">
    <source>
        <dbReference type="Pfam" id="PF11790"/>
    </source>
</evidence>
<feature type="chain" id="PRO_5034272478" description="Asl1-like glycosyl hydrolase catalytic domain-containing protein" evidence="1">
    <location>
        <begin position="21"/>
        <end position="276"/>
    </location>
</feature>
<keyword evidence="4" id="KW-1185">Reference proteome</keyword>
<reference evidence="3 4" key="1">
    <citation type="journal article" date="2020" name="ISME J.">
        <title>Uncovering the hidden diversity of litter-decomposition mechanisms in mushroom-forming fungi.</title>
        <authorList>
            <person name="Floudas D."/>
            <person name="Bentzer J."/>
            <person name="Ahren D."/>
            <person name="Johansson T."/>
            <person name="Persson P."/>
            <person name="Tunlid A."/>
        </authorList>
    </citation>
    <scope>NUCLEOTIDE SEQUENCE [LARGE SCALE GENOMIC DNA]</scope>
    <source>
        <strain evidence="3 4">CBS 291.85</strain>
    </source>
</reference>
<dbReference type="Pfam" id="PF11790">
    <property type="entry name" value="Glyco_hydro_cc"/>
    <property type="match status" value="1"/>
</dbReference>
<evidence type="ECO:0000313" key="4">
    <source>
        <dbReference type="Proteomes" id="UP000559256"/>
    </source>
</evidence>
<dbReference type="AlphaFoldDB" id="A0A8H5LWV4"/>